<dbReference type="RefSeq" id="WP_182502697.1">
    <property type="nucleotide sequence ID" value="NZ_JACJHX010000006.1"/>
</dbReference>
<sequence length="577" mass="65997">MNKRAENIHILLEFNKECRFFQNPLKIIEAHTIDEVLKALENIQKEVNAGYYAAGYLSYEAAPAFDPAYQVAEENKMPLLWFGIFEKFDNRQLTETPADFTLSDWQSKTTYETYKASIQKIKQQIEEGNTYQVNYTMRLNSSFIGDEFSFYRQLAKAQSSNYSAYLNTGRYKILSASPELFFDWRKDTLTTRPMKGTAKRGYSIEQDLNQQQWLQDSEKNRAENLMIVDLLRNDLGQIAEAGSVVVDRLFEIEQYPTVWQMTSTITAKTKPETTIIDLFKALFPCGSITGAPKISTMKIISELEQSPREVYCGAIGYITPNHEATFNVPIRTVVIDSHEGLAQYGVGGGITWDSNLTEEYDEAFLKAALLTAETPDFELLESLKLENGQYVLLENHLKRLSESARYFDFNLSIPTIKGALEELAVKHKTKDKKVRLLVSKTGKYAIEAEEIKLYPDVLHVTLAKKPISSNDVFLYHKTTNRTVYQLHKDQHPNYFDVLLMNEKGEITEFTNGNIVLKIDDELITPALHSGLLAGTFREELIRNGTVKERVVHLTDLESVNDIWFINSVRGWVKVNLL</sequence>
<name>A0ABR6CPV0_9BACI</name>
<gene>
    <name evidence="2" type="ORF">HNP81_002352</name>
</gene>
<dbReference type="InterPro" id="IPR043132">
    <property type="entry name" value="BCAT-like_C"/>
</dbReference>
<dbReference type="Gene3D" id="3.60.120.10">
    <property type="entry name" value="Anthranilate synthase"/>
    <property type="match status" value="1"/>
</dbReference>
<dbReference type="PANTHER" id="PTHR11236">
    <property type="entry name" value="AMINOBENZOATE/ANTHRANILATE SYNTHASE"/>
    <property type="match status" value="1"/>
</dbReference>
<dbReference type="InterPro" id="IPR005802">
    <property type="entry name" value="ADC_synth_comp_1"/>
</dbReference>
<dbReference type="InterPro" id="IPR001544">
    <property type="entry name" value="Aminotrans_IV"/>
</dbReference>
<dbReference type="Pfam" id="PF01063">
    <property type="entry name" value="Aminotran_4"/>
    <property type="match status" value="1"/>
</dbReference>
<dbReference type="Proteomes" id="UP000626697">
    <property type="component" value="Unassembled WGS sequence"/>
</dbReference>
<dbReference type="EMBL" id="JACJHX010000006">
    <property type="protein sequence ID" value="MBA9027062.1"/>
    <property type="molecule type" value="Genomic_DNA"/>
</dbReference>
<dbReference type="PRINTS" id="PR00095">
    <property type="entry name" value="ANTSNTHASEI"/>
</dbReference>
<organism evidence="2 3">
    <name type="scientific">Peribacillus huizhouensis</name>
    <dbReference type="NCBI Taxonomy" id="1501239"/>
    <lineage>
        <taxon>Bacteria</taxon>
        <taxon>Bacillati</taxon>
        <taxon>Bacillota</taxon>
        <taxon>Bacilli</taxon>
        <taxon>Bacillales</taxon>
        <taxon>Bacillaceae</taxon>
        <taxon>Peribacillus</taxon>
    </lineage>
</organism>
<comment type="caution">
    <text evidence="2">The sequence shown here is derived from an EMBL/GenBank/DDBJ whole genome shotgun (WGS) entry which is preliminary data.</text>
</comment>
<keyword evidence="2" id="KW-0808">Transferase</keyword>
<dbReference type="Gene3D" id="3.20.10.10">
    <property type="entry name" value="D-amino Acid Aminotransferase, subunit A, domain 2"/>
    <property type="match status" value="1"/>
</dbReference>
<dbReference type="GO" id="GO:0008696">
    <property type="term" value="F:4-amino-4-deoxychorismate lyase activity"/>
    <property type="evidence" value="ECO:0007669"/>
    <property type="project" value="UniProtKB-EC"/>
</dbReference>
<dbReference type="InterPro" id="IPR015890">
    <property type="entry name" value="Chorismate_C"/>
</dbReference>
<proteinExistence type="predicted"/>
<dbReference type="InterPro" id="IPR043131">
    <property type="entry name" value="BCAT-like_N"/>
</dbReference>
<dbReference type="GO" id="GO:0046820">
    <property type="term" value="F:4-amino-4-deoxychorismate synthase activity"/>
    <property type="evidence" value="ECO:0007669"/>
    <property type="project" value="UniProtKB-EC"/>
</dbReference>
<dbReference type="NCBIfam" id="TIGR00553">
    <property type="entry name" value="pabB"/>
    <property type="match status" value="1"/>
</dbReference>
<evidence type="ECO:0000259" key="1">
    <source>
        <dbReference type="Pfam" id="PF00425"/>
    </source>
</evidence>
<dbReference type="EC" id="4.1.3.38" evidence="2"/>
<dbReference type="InterPro" id="IPR036038">
    <property type="entry name" value="Aminotransferase-like"/>
</dbReference>
<dbReference type="InterPro" id="IPR019999">
    <property type="entry name" value="Anth_synth_I-like"/>
</dbReference>
<keyword evidence="2" id="KW-0032">Aminotransferase</keyword>
<keyword evidence="3" id="KW-1185">Reference proteome</keyword>
<dbReference type="InterPro" id="IPR005801">
    <property type="entry name" value="ADC_synthase"/>
</dbReference>
<dbReference type="Pfam" id="PF00425">
    <property type="entry name" value="Chorismate_bind"/>
    <property type="match status" value="1"/>
</dbReference>
<protein>
    <submittedName>
        <fullName evidence="2">Para-aminobenzoate synthetase/4-amino-4-deoxychorismate lyase</fullName>
        <ecNumber evidence="2">2.6.1.85</ecNumber>
        <ecNumber evidence="2">4.1.3.38</ecNumber>
    </submittedName>
</protein>
<keyword evidence="2" id="KW-0456">Lyase</keyword>
<reference evidence="2 3" key="1">
    <citation type="submission" date="2020-08" db="EMBL/GenBank/DDBJ databases">
        <title>Genomic Encyclopedia of Type Strains, Phase IV (KMG-IV): sequencing the most valuable type-strain genomes for metagenomic binning, comparative biology and taxonomic classification.</title>
        <authorList>
            <person name="Goeker M."/>
        </authorList>
    </citation>
    <scope>NUCLEOTIDE SEQUENCE [LARGE SCALE GENOMIC DNA]</scope>
    <source>
        <strain evidence="2 3">DSM 105481</strain>
    </source>
</reference>
<evidence type="ECO:0000313" key="2">
    <source>
        <dbReference type="EMBL" id="MBA9027062.1"/>
    </source>
</evidence>
<dbReference type="Gene3D" id="3.30.470.10">
    <property type="match status" value="1"/>
</dbReference>
<dbReference type="EC" id="2.6.1.85" evidence="2"/>
<dbReference type="SUPFAM" id="SSF56752">
    <property type="entry name" value="D-aminoacid aminotransferase-like PLP-dependent enzymes"/>
    <property type="match status" value="1"/>
</dbReference>
<dbReference type="PANTHER" id="PTHR11236:SF50">
    <property type="entry name" value="AMINODEOXYCHORISMATE SYNTHASE COMPONENT 1"/>
    <property type="match status" value="1"/>
</dbReference>
<accession>A0ABR6CPV0</accession>
<feature type="domain" description="Chorismate-utilising enzyme C-terminal" evidence="1">
    <location>
        <begin position="112"/>
        <end position="366"/>
    </location>
</feature>
<dbReference type="SUPFAM" id="SSF56322">
    <property type="entry name" value="ADC synthase"/>
    <property type="match status" value="1"/>
</dbReference>
<evidence type="ECO:0000313" key="3">
    <source>
        <dbReference type="Proteomes" id="UP000626697"/>
    </source>
</evidence>